<evidence type="ECO:0000259" key="3">
    <source>
        <dbReference type="Pfam" id="PF25876"/>
    </source>
</evidence>
<evidence type="ECO:0000256" key="1">
    <source>
        <dbReference type="ARBA" id="ARBA00004519"/>
    </source>
</evidence>
<feature type="domain" description="Multidrug resistance protein MdtA-like barrel-sandwich hybrid" evidence="4">
    <location>
        <begin position="66"/>
        <end position="208"/>
    </location>
</feature>
<dbReference type="SUPFAM" id="SSF111369">
    <property type="entry name" value="HlyD-like secretion proteins"/>
    <property type="match status" value="1"/>
</dbReference>
<sequence length="378" mass="40228">MSRIFPRRGFLVAASTLVLTLTGCSDEQGGASQAMQMPPTAVGVVTLNSETLELKDTLPARVSAFRTAEIRPQVSGIILKRFFAEGATVNAGDKLYQIDPTLYEADLASAEAQLAVAEANAYTASLKAKRYKELSKKSAISAQEVDDSDAAAKQAAAQVKAAQAAVRAARINLSYTEITAPISGVISRSTITEGALVSAQQATPLTIIRQLSPVYVDVKRPAASLLSMKNPDLSREVTVELDDGTPFAETGTLQFADVSVDEGTGTINLRALFDNKDATLLPGMFVRAKVPSTLVNDAILVPQQAVMRQATGETIAWVVGTDSSAQMRNIVVTRAIGDKWLLQAGLEVGERVVVSGIQKLQMARTRDPIPVAPEETEL</sequence>
<dbReference type="NCBIfam" id="TIGR01730">
    <property type="entry name" value="RND_mfp"/>
    <property type="match status" value="1"/>
</dbReference>
<reference evidence="7 8" key="1">
    <citation type="submission" date="2020-12" db="EMBL/GenBank/DDBJ databases">
        <title>Novel Thalassolituus-related marine hydrocarbonoclastic bacteria mediated algae-derived hydrocarbons mineralization in twilight zone of the northern South China Sea.</title>
        <authorList>
            <person name="Dong C."/>
        </authorList>
    </citation>
    <scope>NUCLEOTIDE SEQUENCE [LARGE SCALE GENOMIC DNA]</scope>
    <source>
        <strain evidence="7 8">IMCC1826</strain>
    </source>
</reference>
<protein>
    <submittedName>
        <fullName evidence="7">Efflux RND transporter periplasmic adaptor subunit</fullName>
    </submittedName>
</protein>
<evidence type="ECO:0000256" key="2">
    <source>
        <dbReference type="ARBA" id="ARBA00009477"/>
    </source>
</evidence>
<evidence type="ECO:0000313" key="8">
    <source>
        <dbReference type="Proteomes" id="UP000714380"/>
    </source>
</evidence>
<proteinExistence type="inferred from homology"/>
<dbReference type="Pfam" id="PF25876">
    <property type="entry name" value="HH_MFP_RND"/>
    <property type="match status" value="1"/>
</dbReference>
<dbReference type="InterPro" id="IPR058626">
    <property type="entry name" value="MdtA-like_b-barrel"/>
</dbReference>
<keyword evidence="8" id="KW-1185">Reference proteome</keyword>
<comment type="subcellular location">
    <subcellularLocation>
        <location evidence="1">Cell inner membrane</location>
        <topology evidence="1">Lipid-anchor</topology>
    </subcellularLocation>
</comment>
<dbReference type="Gene3D" id="2.40.50.100">
    <property type="match status" value="1"/>
</dbReference>
<comment type="similarity">
    <text evidence="2">Belongs to the membrane fusion protein (MFP) (TC 8.A.1) family.</text>
</comment>
<dbReference type="InterPro" id="IPR006143">
    <property type="entry name" value="RND_pump_MFP"/>
</dbReference>
<dbReference type="InterPro" id="IPR058624">
    <property type="entry name" value="MdtA-like_HH"/>
</dbReference>
<dbReference type="InterPro" id="IPR058627">
    <property type="entry name" value="MdtA-like_C"/>
</dbReference>
<comment type="caution">
    <text evidence="7">The sequence shown here is derived from an EMBL/GenBank/DDBJ whole genome shotgun (WGS) entry which is preliminary data.</text>
</comment>
<feature type="domain" description="Multidrug resistance protein MdtA-like beta-barrel" evidence="5">
    <location>
        <begin position="213"/>
        <end position="290"/>
    </location>
</feature>
<dbReference type="RefSeq" id="WP_225673256.1">
    <property type="nucleotide sequence ID" value="NZ_JAEDAH010000032.1"/>
</dbReference>
<evidence type="ECO:0000313" key="7">
    <source>
        <dbReference type="EMBL" id="MCA6063341.1"/>
    </source>
</evidence>
<dbReference type="Pfam" id="PF25944">
    <property type="entry name" value="Beta-barrel_RND"/>
    <property type="match status" value="1"/>
</dbReference>
<evidence type="ECO:0000259" key="6">
    <source>
        <dbReference type="Pfam" id="PF25967"/>
    </source>
</evidence>
<name>A0ABS7ZNQ1_9GAMM</name>
<evidence type="ECO:0000259" key="5">
    <source>
        <dbReference type="Pfam" id="PF25944"/>
    </source>
</evidence>
<dbReference type="Gene3D" id="2.40.30.170">
    <property type="match status" value="1"/>
</dbReference>
<dbReference type="PANTHER" id="PTHR30158:SF3">
    <property type="entry name" value="MULTIDRUG EFFLUX PUMP SUBUNIT ACRA-RELATED"/>
    <property type="match status" value="1"/>
</dbReference>
<dbReference type="PROSITE" id="PS51257">
    <property type="entry name" value="PROKAR_LIPOPROTEIN"/>
    <property type="match status" value="1"/>
</dbReference>
<gene>
    <name evidence="7" type="ORF">I9W95_06940</name>
</gene>
<organism evidence="7 8">
    <name type="scientific">Thalassolituus marinus</name>
    <dbReference type="NCBI Taxonomy" id="671053"/>
    <lineage>
        <taxon>Bacteria</taxon>
        <taxon>Pseudomonadati</taxon>
        <taxon>Pseudomonadota</taxon>
        <taxon>Gammaproteobacteria</taxon>
        <taxon>Oceanospirillales</taxon>
        <taxon>Oceanospirillaceae</taxon>
        <taxon>Thalassolituus</taxon>
    </lineage>
</organism>
<dbReference type="Gene3D" id="2.40.420.20">
    <property type="match status" value="1"/>
</dbReference>
<feature type="domain" description="Multidrug resistance protein MdtA-like C-terminal permuted SH3" evidence="6">
    <location>
        <begin position="297"/>
        <end position="359"/>
    </location>
</feature>
<dbReference type="Pfam" id="PF25917">
    <property type="entry name" value="BSH_RND"/>
    <property type="match status" value="1"/>
</dbReference>
<dbReference type="Pfam" id="PF25967">
    <property type="entry name" value="RND-MFP_C"/>
    <property type="match status" value="1"/>
</dbReference>
<dbReference type="Gene3D" id="1.10.287.470">
    <property type="entry name" value="Helix hairpin bin"/>
    <property type="match status" value="1"/>
</dbReference>
<accession>A0ABS7ZNQ1</accession>
<dbReference type="PANTHER" id="PTHR30158">
    <property type="entry name" value="ACRA/E-RELATED COMPONENT OF DRUG EFFLUX TRANSPORTER"/>
    <property type="match status" value="1"/>
</dbReference>
<dbReference type="EMBL" id="JAEDAH010000032">
    <property type="protein sequence ID" value="MCA6063341.1"/>
    <property type="molecule type" value="Genomic_DNA"/>
</dbReference>
<dbReference type="Proteomes" id="UP000714380">
    <property type="component" value="Unassembled WGS sequence"/>
</dbReference>
<feature type="domain" description="Multidrug resistance protein MdtA-like alpha-helical hairpin" evidence="3">
    <location>
        <begin position="107"/>
        <end position="176"/>
    </location>
</feature>
<dbReference type="InterPro" id="IPR058625">
    <property type="entry name" value="MdtA-like_BSH"/>
</dbReference>
<evidence type="ECO:0000259" key="4">
    <source>
        <dbReference type="Pfam" id="PF25917"/>
    </source>
</evidence>